<organism evidence="3 4">
    <name type="scientific">Vicia faba</name>
    <name type="common">Broad bean</name>
    <name type="synonym">Faba vulgaris</name>
    <dbReference type="NCBI Taxonomy" id="3906"/>
    <lineage>
        <taxon>Eukaryota</taxon>
        <taxon>Viridiplantae</taxon>
        <taxon>Streptophyta</taxon>
        <taxon>Embryophyta</taxon>
        <taxon>Tracheophyta</taxon>
        <taxon>Spermatophyta</taxon>
        <taxon>Magnoliopsida</taxon>
        <taxon>eudicotyledons</taxon>
        <taxon>Gunneridae</taxon>
        <taxon>Pentapetalae</taxon>
        <taxon>rosids</taxon>
        <taxon>fabids</taxon>
        <taxon>Fabales</taxon>
        <taxon>Fabaceae</taxon>
        <taxon>Papilionoideae</taxon>
        <taxon>50 kb inversion clade</taxon>
        <taxon>NPAAA clade</taxon>
        <taxon>Hologalegina</taxon>
        <taxon>IRL clade</taxon>
        <taxon>Fabeae</taxon>
        <taxon>Vicia</taxon>
    </lineage>
</organism>
<feature type="repeat" description="PPR" evidence="2">
    <location>
        <begin position="282"/>
        <end position="316"/>
    </location>
</feature>
<dbReference type="NCBIfam" id="TIGR00756">
    <property type="entry name" value="PPR"/>
    <property type="match status" value="2"/>
</dbReference>
<dbReference type="PROSITE" id="PS51375">
    <property type="entry name" value="PPR"/>
    <property type="match status" value="3"/>
</dbReference>
<dbReference type="Proteomes" id="UP001157006">
    <property type="component" value="Chromosome 5"/>
</dbReference>
<feature type="repeat" description="PPR" evidence="2">
    <location>
        <begin position="247"/>
        <end position="281"/>
    </location>
</feature>
<dbReference type="Pfam" id="PF01535">
    <property type="entry name" value="PPR"/>
    <property type="match status" value="1"/>
</dbReference>
<dbReference type="InterPro" id="IPR046960">
    <property type="entry name" value="PPR_At4g14850-like_plant"/>
</dbReference>
<evidence type="ECO:0000313" key="4">
    <source>
        <dbReference type="Proteomes" id="UP001157006"/>
    </source>
</evidence>
<dbReference type="InterPro" id="IPR002885">
    <property type="entry name" value="PPR_rpt"/>
</dbReference>
<gene>
    <name evidence="3" type="ORF">VFH_V171880</name>
</gene>
<dbReference type="PANTHER" id="PTHR47926:SF452">
    <property type="entry name" value="PENTATRICOPEPTIDE REPEAT-CONTAINING PROTEIN"/>
    <property type="match status" value="1"/>
</dbReference>
<dbReference type="AlphaFoldDB" id="A0AAV1AY14"/>
<dbReference type="PANTHER" id="PTHR47926">
    <property type="entry name" value="PENTATRICOPEPTIDE REPEAT-CONTAINING PROTEIN"/>
    <property type="match status" value="1"/>
</dbReference>
<sequence length="431" mass="48773">MKHLQQVLSFVRRWSSWALSIKKASSSSPKKALHLYSKMHRNGVPFDSFCILFTLKSSTHLHSLPIIHHLHTHIIKLGFISQIHVTSCLLNAYIRLSFIDACVLFDEMPHRNNVTWNTMILGYLRYGDMNKARELFEEMPQRNGVSWSSVISGYTTVGSYMQSLYLFRRMLFVEGTKPDQVTCGAVLSGCAHMGSRGLLGGKSVHGFIVRNGWELNAEIGAALVNMYAKGGVLRNAAKVFELMDERDVVAWTLMICGSAKCGLNKEALVVFEKMQMDGIKPNELTVTGVLSACAHGGFVEEGRRYFKMIEEWGLEPRVQHYACLVYLIGKSGKLEEAYEIIRTMRVEPNVVVLGSFLSACKEHKQFGIAERVIEQVLRMANPDNDRGLYSLIADLYVIGEKFEQAERLKKSMVNECVRQAKRLSFDRNVFI</sequence>
<evidence type="ECO:0000256" key="1">
    <source>
        <dbReference type="ARBA" id="ARBA00022737"/>
    </source>
</evidence>
<dbReference type="FunFam" id="1.25.40.10:FF:000790">
    <property type="entry name" value="Pentatricopeptide repeat-containing protein"/>
    <property type="match status" value="1"/>
</dbReference>
<evidence type="ECO:0000256" key="2">
    <source>
        <dbReference type="PROSITE-ProRule" id="PRU00708"/>
    </source>
</evidence>
<evidence type="ECO:0000313" key="3">
    <source>
        <dbReference type="EMBL" id="CAI8615295.1"/>
    </source>
</evidence>
<name>A0AAV1AY14_VICFA</name>
<accession>A0AAV1AY14</accession>
<dbReference type="InterPro" id="IPR011990">
    <property type="entry name" value="TPR-like_helical_dom_sf"/>
</dbReference>
<reference evidence="3 4" key="1">
    <citation type="submission" date="2023-01" db="EMBL/GenBank/DDBJ databases">
        <authorList>
            <person name="Kreplak J."/>
        </authorList>
    </citation>
    <scope>NUCLEOTIDE SEQUENCE [LARGE SCALE GENOMIC DNA]</scope>
</reference>
<proteinExistence type="predicted"/>
<protein>
    <recommendedName>
        <fullName evidence="5">Pentatricopeptide repeat-containing protein</fullName>
    </recommendedName>
</protein>
<dbReference type="Pfam" id="PF13041">
    <property type="entry name" value="PPR_2"/>
    <property type="match status" value="2"/>
</dbReference>
<keyword evidence="4" id="KW-1185">Reference proteome</keyword>
<dbReference type="Gene3D" id="1.25.40.10">
    <property type="entry name" value="Tetratricopeptide repeat domain"/>
    <property type="match status" value="2"/>
</dbReference>
<evidence type="ECO:0008006" key="5">
    <source>
        <dbReference type="Google" id="ProtNLM"/>
    </source>
</evidence>
<keyword evidence="1" id="KW-0677">Repeat</keyword>
<feature type="repeat" description="PPR" evidence="2">
    <location>
        <begin position="112"/>
        <end position="146"/>
    </location>
</feature>
<dbReference type="GO" id="GO:0009451">
    <property type="term" value="P:RNA modification"/>
    <property type="evidence" value="ECO:0007669"/>
    <property type="project" value="InterPro"/>
</dbReference>
<dbReference type="GO" id="GO:0003723">
    <property type="term" value="F:RNA binding"/>
    <property type="evidence" value="ECO:0007669"/>
    <property type="project" value="InterPro"/>
</dbReference>
<dbReference type="EMBL" id="OX451740">
    <property type="protein sequence ID" value="CAI8615295.1"/>
    <property type="molecule type" value="Genomic_DNA"/>
</dbReference>